<gene>
    <name evidence="4" type="ORF">SAMN06265182_1710</name>
</gene>
<dbReference type="GO" id="GO:0043709">
    <property type="term" value="P:cell adhesion involved in single-species biofilm formation"/>
    <property type="evidence" value="ECO:0007669"/>
    <property type="project" value="TreeGrafter"/>
</dbReference>
<feature type="transmembrane region" description="Helical" evidence="2">
    <location>
        <begin position="63"/>
        <end position="83"/>
    </location>
</feature>
<dbReference type="PANTHER" id="PTHR45138:SF6">
    <property type="entry name" value="DIGUANYLATE CYCLASE DGCN"/>
    <property type="match status" value="1"/>
</dbReference>
<feature type="transmembrane region" description="Helical" evidence="2">
    <location>
        <begin position="112"/>
        <end position="133"/>
    </location>
</feature>
<dbReference type="Gene3D" id="3.30.70.270">
    <property type="match status" value="1"/>
</dbReference>
<dbReference type="PROSITE" id="PS50887">
    <property type="entry name" value="GGDEF"/>
    <property type="match status" value="1"/>
</dbReference>
<dbReference type="RefSeq" id="WP_097000865.1">
    <property type="nucleotide sequence ID" value="NZ_OBEI01000008.1"/>
</dbReference>
<dbReference type="SUPFAM" id="SSF55073">
    <property type="entry name" value="Nucleotide cyclase"/>
    <property type="match status" value="1"/>
</dbReference>
<proteinExistence type="predicted"/>
<dbReference type="EMBL" id="OBEI01000008">
    <property type="protein sequence ID" value="SNZ10007.1"/>
    <property type="molecule type" value="Genomic_DNA"/>
</dbReference>
<dbReference type="InterPro" id="IPR043128">
    <property type="entry name" value="Rev_trsase/Diguanyl_cyclase"/>
</dbReference>
<feature type="domain" description="GGDEF" evidence="3">
    <location>
        <begin position="206"/>
        <end position="334"/>
    </location>
</feature>
<reference evidence="5" key="1">
    <citation type="submission" date="2017-09" db="EMBL/GenBank/DDBJ databases">
        <authorList>
            <person name="Varghese N."/>
            <person name="Submissions S."/>
        </authorList>
    </citation>
    <scope>NUCLEOTIDE SEQUENCE [LARGE SCALE GENOMIC DNA]</scope>
    <source>
        <strain evidence="5">DSM 15103</strain>
    </source>
</reference>
<keyword evidence="5" id="KW-1185">Reference proteome</keyword>
<dbReference type="OrthoDB" id="9783388at2"/>
<feature type="transmembrane region" description="Helical" evidence="2">
    <location>
        <begin position="36"/>
        <end position="56"/>
    </location>
</feature>
<sequence>MITYLKDYQEKLLYSLTFVGCSFTYFYGGFHLIKGNYFIGTVEIFLSTLALVNLVLYRFHRNFEFAGSVILFLMVLILDFLVVTGGLERTGILWIYTFPLLAFFLKEIKKAVIWNIIFALSVVALTFLDWKGILRISYNFVEIRQALSSYTAVFLISFFYSYILKKLNTNLWEASIYDPLTNLYNRKYIYQSLEMELERLKRNLEESICVVYVDVDNFKRVNDISGHQEGDKVLKELADIFKKSFRKIDLIGRVGGDEFLFILVNCKDGRVNERFERLKSLIEKKFKKYNLSISYGIVKIPEDTVDLNTALRLADQRMYEMKNKHKQILRIVSKN</sequence>
<accession>A0A285NM21</accession>
<dbReference type="EC" id="2.7.7.65" evidence="1"/>
<dbReference type="Proteomes" id="UP000219036">
    <property type="component" value="Unassembled WGS sequence"/>
</dbReference>
<dbReference type="InterPro" id="IPR029787">
    <property type="entry name" value="Nucleotide_cyclase"/>
</dbReference>
<dbReference type="SMART" id="SM00267">
    <property type="entry name" value="GGDEF"/>
    <property type="match status" value="1"/>
</dbReference>
<dbReference type="GO" id="GO:1902201">
    <property type="term" value="P:negative regulation of bacterial-type flagellum-dependent cell motility"/>
    <property type="evidence" value="ECO:0007669"/>
    <property type="project" value="TreeGrafter"/>
</dbReference>
<dbReference type="Pfam" id="PF00990">
    <property type="entry name" value="GGDEF"/>
    <property type="match status" value="1"/>
</dbReference>
<evidence type="ECO:0000313" key="4">
    <source>
        <dbReference type="EMBL" id="SNZ10007.1"/>
    </source>
</evidence>
<keyword evidence="2" id="KW-0812">Transmembrane</keyword>
<feature type="transmembrane region" description="Helical" evidence="2">
    <location>
        <begin position="12"/>
        <end position="30"/>
    </location>
</feature>
<dbReference type="InterPro" id="IPR000160">
    <property type="entry name" value="GGDEF_dom"/>
</dbReference>
<dbReference type="NCBIfam" id="TIGR00254">
    <property type="entry name" value="GGDEF"/>
    <property type="match status" value="1"/>
</dbReference>
<protein>
    <recommendedName>
        <fullName evidence="1">diguanylate cyclase</fullName>
        <ecNumber evidence="1">2.7.7.65</ecNumber>
    </recommendedName>
</protein>
<dbReference type="CDD" id="cd01949">
    <property type="entry name" value="GGDEF"/>
    <property type="match status" value="1"/>
</dbReference>
<dbReference type="PANTHER" id="PTHR45138">
    <property type="entry name" value="REGULATORY COMPONENTS OF SENSORY TRANSDUCTION SYSTEM"/>
    <property type="match status" value="1"/>
</dbReference>
<keyword evidence="2" id="KW-1133">Transmembrane helix</keyword>
<dbReference type="GO" id="GO:0052621">
    <property type="term" value="F:diguanylate cyclase activity"/>
    <property type="evidence" value="ECO:0007669"/>
    <property type="project" value="UniProtKB-EC"/>
</dbReference>
<evidence type="ECO:0000256" key="1">
    <source>
        <dbReference type="ARBA" id="ARBA00012528"/>
    </source>
</evidence>
<feature type="transmembrane region" description="Helical" evidence="2">
    <location>
        <begin position="145"/>
        <end position="163"/>
    </location>
</feature>
<dbReference type="AlphaFoldDB" id="A0A285NM21"/>
<evidence type="ECO:0000259" key="3">
    <source>
        <dbReference type="PROSITE" id="PS50887"/>
    </source>
</evidence>
<dbReference type="GO" id="GO:0005886">
    <property type="term" value="C:plasma membrane"/>
    <property type="evidence" value="ECO:0007669"/>
    <property type="project" value="TreeGrafter"/>
</dbReference>
<evidence type="ECO:0000313" key="5">
    <source>
        <dbReference type="Proteomes" id="UP000219036"/>
    </source>
</evidence>
<feature type="transmembrane region" description="Helical" evidence="2">
    <location>
        <begin position="89"/>
        <end position="105"/>
    </location>
</feature>
<name>A0A285NM21_9AQUI</name>
<dbReference type="InterPro" id="IPR050469">
    <property type="entry name" value="Diguanylate_Cyclase"/>
</dbReference>
<evidence type="ECO:0000256" key="2">
    <source>
        <dbReference type="SAM" id="Phobius"/>
    </source>
</evidence>
<organism evidence="4 5">
    <name type="scientific">Persephonella hydrogeniphila</name>
    <dbReference type="NCBI Taxonomy" id="198703"/>
    <lineage>
        <taxon>Bacteria</taxon>
        <taxon>Pseudomonadati</taxon>
        <taxon>Aquificota</taxon>
        <taxon>Aquificia</taxon>
        <taxon>Aquificales</taxon>
        <taxon>Hydrogenothermaceae</taxon>
        <taxon>Persephonella</taxon>
    </lineage>
</organism>
<keyword evidence="2" id="KW-0472">Membrane</keyword>